<name>A0ACD5HI97_9PROT</name>
<protein>
    <submittedName>
        <fullName evidence="1">Uncharacterized protein</fullName>
    </submittedName>
</protein>
<dbReference type="Proteomes" id="UP001195965">
    <property type="component" value="Chromosome"/>
</dbReference>
<keyword evidence="2" id="KW-1185">Reference proteome</keyword>
<organism evidence="1 2">
    <name type="scientific">Acidithiobacillus montserratensis</name>
    <dbReference type="NCBI Taxonomy" id="2729135"/>
    <lineage>
        <taxon>Bacteria</taxon>
        <taxon>Pseudomonadati</taxon>
        <taxon>Pseudomonadota</taxon>
        <taxon>Acidithiobacillia</taxon>
        <taxon>Acidithiobacillales</taxon>
        <taxon>Acidithiobacillaceae</taxon>
        <taxon>Acidithiobacillus</taxon>
    </lineage>
</organism>
<gene>
    <name evidence="1" type="ORF">HHS34_005460</name>
</gene>
<dbReference type="EMBL" id="CP127526">
    <property type="protein sequence ID" value="XRI74640.1"/>
    <property type="molecule type" value="Genomic_DNA"/>
</dbReference>
<evidence type="ECO:0000313" key="2">
    <source>
        <dbReference type="Proteomes" id="UP001195965"/>
    </source>
</evidence>
<evidence type="ECO:0000313" key="1">
    <source>
        <dbReference type="EMBL" id="XRI74640.1"/>
    </source>
</evidence>
<proteinExistence type="predicted"/>
<sequence>MLPPPALRDVMPHENGASREHSVYALPVMSTSSLLDIDGYENLGPVTVVNRALYTGETLYHQPEDTFQLLQKRLVEMAADAAVSVRLVPLQGDQGMVAYGTALRKEAF</sequence>
<accession>A0ACD5HI97</accession>
<reference evidence="1 2" key="1">
    <citation type="journal article" date="2021" name="ISME J.">
        <title>Genomic evolution of the class Acidithiobacillia: deep-branching Proteobacteria living in extreme acidic conditions.</title>
        <authorList>
            <person name="Moya-Beltran A."/>
            <person name="Beard S."/>
            <person name="Rojas-Villalobos C."/>
            <person name="Issotta F."/>
            <person name="Gallardo Y."/>
            <person name="Ulloa R."/>
            <person name="Giaveno A."/>
            <person name="Degli Esposti M."/>
            <person name="Johnson D.B."/>
            <person name="Quatrini R."/>
        </authorList>
    </citation>
    <scope>NUCLEOTIDE SEQUENCE [LARGE SCALE GENOMIC DNA]</scope>
    <source>
        <strain evidence="1 2">GG1-14</strain>
    </source>
</reference>